<dbReference type="EMBL" id="LR796775">
    <property type="protein sequence ID" value="CAB4165362.1"/>
    <property type="molecule type" value="Genomic_DNA"/>
</dbReference>
<evidence type="ECO:0000313" key="1">
    <source>
        <dbReference type="EMBL" id="CAB4165362.1"/>
    </source>
</evidence>
<name>A0A6J5P2N9_9CAUD</name>
<protein>
    <submittedName>
        <fullName evidence="1">Uncharacterized protein</fullName>
    </submittedName>
</protein>
<reference evidence="1" key="1">
    <citation type="submission" date="2020-04" db="EMBL/GenBank/DDBJ databases">
        <authorList>
            <person name="Chiriac C."/>
            <person name="Salcher M."/>
            <person name="Ghai R."/>
            <person name="Kavagutti S V."/>
        </authorList>
    </citation>
    <scope>NUCLEOTIDE SEQUENCE</scope>
</reference>
<organism evidence="1">
    <name type="scientific">uncultured Caudovirales phage</name>
    <dbReference type="NCBI Taxonomy" id="2100421"/>
    <lineage>
        <taxon>Viruses</taxon>
        <taxon>Duplodnaviria</taxon>
        <taxon>Heunggongvirae</taxon>
        <taxon>Uroviricota</taxon>
        <taxon>Caudoviricetes</taxon>
        <taxon>Peduoviridae</taxon>
        <taxon>Maltschvirus</taxon>
        <taxon>Maltschvirus maltsch</taxon>
    </lineage>
</organism>
<gene>
    <name evidence="1" type="ORF">UFOVP822_40</name>
</gene>
<sequence>MVYVVSGYANLHKTHVNRPGYNICDPNAIESKGFDINCSLVCTLKQPFISGMTSFFTYREDCNGDLINTRLLSPNMFYITIGCPSNYNEDSLNNNTWTGTANYTTSHGVISGEIAGYRLKIDVTMTAVAVGLLSVTITTRRLMPGSLNYVTCNSISMEMTETAASAASDGYDARYYESELLDTSFDIDACGGEVKKVRATVALLSYHFGCSITYTPGASKCNLRTRRSGIIREYSCLVGLASPADGTSWLPQVVQLGVNTVNCNVTGQCGCYYWDGYGFTPTRNGSSDLAFLGCPNELPQKVQRIQRAILGTSSYGAYEVILKTIEADPICIAARLYNPFSPGPWIIGSLTVVQTVNPFIMQASFPELAGSPVFQFYGMEFPTSIIQDCIDAPAPAPMMAMQSMSFEEPALQIEDNTSAPAPAPEDSNMAQAREIIKKIYQVKANPCVNLGMALEETASCGCGGAVLHACSVYGQCRQSGNDDKTQLCWKCSDYSAS</sequence>
<proteinExistence type="predicted"/>
<accession>A0A6J5P2N9</accession>